<dbReference type="SMART" id="SM00513">
    <property type="entry name" value="SAP"/>
    <property type="match status" value="1"/>
</dbReference>
<comment type="subcellular location">
    <subcellularLocation>
        <location evidence="2">Nucleus</location>
    </subcellularLocation>
</comment>
<dbReference type="EC" id="2.3.2.27" evidence="5"/>
<keyword evidence="12" id="KW-0862">Zinc</keyword>
<organism evidence="25 26">
    <name type="scientific">Ephemerocybe angulata</name>
    <dbReference type="NCBI Taxonomy" id="980116"/>
    <lineage>
        <taxon>Eukaryota</taxon>
        <taxon>Fungi</taxon>
        <taxon>Dikarya</taxon>
        <taxon>Basidiomycota</taxon>
        <taxon>Agaricomycotina</taxon>
        <taxon>Agaricomycetes</taxon>
        <taxon>Agaricomycetidae</taxon>
        <taxon>Agaricales</taxon>
        <taxon>Agaricineae</taxon>
        <taxon>Psathyrellaceae</taxon>
        <taxon>Ephemerocybe</taxon>
    </lineage>
</organism>
<evidence type="ECO:0000256" key="11">
    <source>
        <dbReference type="ARBA" id="ARBA00022786"/>
    </source>
</evidence>
<dbReference type="PROSITE" id="PS00518">
    <property type="entry name" value="ZF_RING_1"/>
    <property type="match status" value="1"/>
</dbReference>
<dbReference type="OrthoDB" id="9049620at2759"/>
<evidence type="ECO:0000256" key="18">
    <source>
        <dbReference type="ARBA" id="ARBA00082369"/>
    </source>
</evidence>
<dbReference type="InterPro" id="IPR039577">
    <property type="entry name" value="Rad18"/>
</dbReference>
<dbReference type="AlphaFoldDB" id="A0A8H5AV12"/>
<comment type="similarity">
    <text evidence="4">Belongs to the RAD18 family.</text>
</comment>
<dbReference type="UniPathway" id="UPA00143"/>
<dbReference type="InterPro" id="IPR003034">
    <property type="entry name" value="SAP_dom"/>
</dbReference>
<keyword evidence="26" id="KW-1185">Reference proteome</keyword>
<keyword evidence="8" id="KW-0479">Metal-binding</keyword>
<keyword evidence="7" id="KW-0808">Transferase</keyword>
<sequence>MNSLSTDKFLNELQNVPDPSDFPDQTKAPGLRTLDATFRCSICGDVFDAPVTINCGHCFCSGCLRTYLGTKQECPACRKAANEGHIRPNYVMEEAISAWNESRSYILELISNAQKPPPPSSPSTPRKRKRRRSPSSSSVDVSSIHPSESSSRGPISRTDSSHTSTSMTTDAKGKRRAATSGPSSDVEELLPGNSSCASPYFPVQATKREAQPVLPADPTVECPICNRMMPESKVSPHIDRGCQDSPPPKAKPKSQKASVNAWSKLMQQPKAKGKKQKRHGDSDEDEESPLPKVSYATLKDRQLKDLLAEHNLSVNGERSTLEQRHQKWVMLYNANLDRSIHNRKPPSALRQELKKWEDTVLAKRPKKAAVAVEDKEYTKRHKSEFDKLIQQARPRKKQGDGQDTGAEENRQSSPPPPGPGSSRSTSASPRPEEGKRNDGDVTHDGAASDDAIVVDE</sequence>
<dbReference type="InterPro" id="IPR001841">
    <property type="entry name" value="Znf_RING"/>
</dbReference>
<evidence type="ECO:0000256" key="12">
    <source>
        <dbReference type="ARBA" id="ARBA00022833"/>
    </source>
</evidence>
<dbReference type="EMBL" id="JAACJK010000226">
    <property type="protein sequence ID" value="KAF5311454.1"/>
    <property type="molecule type" value="Genomic_DNA"/>
</dbReference>
<dbReference type="SUPFAM" id="SSF57850">
    <property type="entry name" value="RING/U-box"/>
    <property type="match status" value="1"/>
</dbReference>
<dbReference type="InterPro" id="IPR004580">
    <property type="entry name" value="Rad18_fungi"/>
</dbReference>
<evidence type="ECO:0000259" key="22">
    <source>
        <dbReference type="PROSITE" id="PS50089"/>
    </source>
</evidence>
<comment type="pathway">
    <text evidence="3">Protein modification; protein ubiquitination.</text>
</comment>
<feature type="region of interest" description="Disordered" evidence="21">
    <location>
        <begin position="110"/>
        <end position="191"/>
    </location>
</feature>
<evidence type="ECO:0000313" key="25">
    <source>
        <dbReference type="EMBL" id="KAF5311454.1"/>
    </source>
</evidence>
<keyword evidence="10 19" id="KW-0863">Zinc-finger</keyword>
<evidence type="ECO:0000256" key="8">
    <source>
        <dbReference type="ARBA" id="ARBA00022723"/>
    </source>
</evidence>
<dbReference type="GO" id="GO:0005634">
    <property type="term" value="C:nucleus"/>
    <property type="evidence" value="ECO:0007669"/>
    <property type="project" value="UniProtKB-SubCell"/>
</dbReference>
<dbReference type="Proteomes" id="UP000541558">
    <property type="component" value="Unassembled WGS sequence"/>
</dbReference>
<accession>A0A8H5AV12</accession>
<feature type="domain" description="SAP" evidence="23">
    <location>
        <begin position="295"/>
        <end position="329"/>
    </location>
</feature>
<keyword evidence="15" id="KW-0539">Nucleus</keyword>
<keyword evidence="11" id="KW-0833">Ubl conjugation pathway</keyword>
<evidence type="ECO:0000256" key="10">
    <source>
        <dbReference type="ARBA" id="ARBA00022771"/>
    </source>
</evidence>
<evidence type="ECO:0000256" key="13">
    <source>
        <dbReference type="ARBA" id="ARBA00023125"/>
    </source>
</evidence>
<evidence type="ECO:0000259" key="24">
    <source>
        <dbReference type="PROSITE" id="PS51908"/>
    </source>
</evidence>
<gene>
    <name evidence="25" type="ORF">D9611_011624</name>
</gene>
<dbReference type="GO" id="GO:0061630">
    <property type="term" value="F:ubiquitin protein ligase activity"/>
    <property type="evidence" value="ECO:0007669"/>
    <property type="project" value="UniProtKB-EC"/>
</dbReference>
<dbReference type="PROSITE" id="PS50800">
    <property type="entry name" value="SAP"/>
    <property type="match status" value="1"/>
</dbReference>
<dbReference type="Pfam" id="PF02037">
    <property type="entry name" value="SAP"/>
    <property type="match status" value="1"/>
</dbReference>
<evidence type="ECO:0000256" key="15">
    <source>
        <dbReference type="ARBA" id="ARBA00023242"/>
    </source>
</evidence>
<dbReference type="PROSITE" id="PS50089">
    <property type="entry name" value="ZF_RING_2"/>
    <property type="match status" value="1"/>
</dbReference>
<keyword evidence="9 20" id="KW-0227">DNA damage</keyword>
<dbReference type="SMART" id="SM00184">
    <property type="entry name" value="RING"/>
    <property type="match status" value="1"/>
</dbReference>
<evidence type="ECO:0000256" key="3">
    <source>
        <dbReference type="ARBA" id="ARBA00004906"/>
    </source>
</evidence>
<dbReference type="GO" id="GO:0008270">
    <property type="term" value="F:zinc ion binding"/>
    <property type="evidence" value="ECO:0007669"/>
    <property type="project" value="UniProtKB-KW"/>
</dbReference>
<evidence type="ECO:0000256" key="20">
    <source>
        <dbReference type="PROSITE-ProRule" id="PRU01256"/>
    </source>
</evidence>
<feature type="domain" description="UBZ4-type" evidence="24">
    <location>
        <begin position="219"/>
        <end position="247"/>
    </location>
</feature>
<dbReference type="GO" id="GO:0006301">
    <property type="term" value="P:DNA damage tolerance"/>
    <property type="evidence" value="ECO:0007669"/>
    <property type="project" value="InterPro"/>
</dbReference>
<reference evidence="25 26" key="1">
    <citation type="journal article" date="2020" name="ISME J.">
        <title>Uncovering the hidden diversity of litter-decomposition mechanisms in mushroom-forming fungi.</title>
        <authorList>
            <person name="Floudas D."/>
            <person name="Bentzer J."/>
            <person name="Ahren D."/>
            <person name="Johansson T."/>
            <person name="Persson P."/>
            <person name="Tunlid A."/>
        </authorList>
    </citation>
    <scope>NUCLEOTIDE SEQUENCE [LARGE SCALE GENOMIC DNA]</scope>
    <source>
        <strain evidence="25 26">CBS 175.51</strain>
    </source>
</reference>
<feature type="region of interest" description="Disordered" evidence="21">
    <location>
        <begin position="363"/>
        <end position="456"/>
    </location>
</feature>
<feature type="compositionally biased region" description="Low complexity" evidence="21">
    <location>
        <begin position="420"/>
        <end position="429"/>
    </location>
</feature>
<evidence type="ECO:0000256" key="5">
    <source>
        <dbReference type="ARBA" id="ARBA00012483"/>
    </source>
</evidence>
<evidence type="ECO:0000259" key="23">
    <source>
        <dbReference type="PROSITE" id="PS50800"/>
    </source>
</evidence>
<dbReference type="NCBIfam" id="TIGR00599">
    <property type="entry name" value="rad18"/>
    <property type="match status" value="1"/>
</dbReference>
<dbReference type="PANTHER" id="PTHR14134">
    <property type="entry name" value="E3 UBIQUITIN-PROTEIN LIGASE RAD18"/>
    <property type="match status" value="1"/>
</dbReference>
<dbReference type="InterPro" id="IPR017907">
    <property type="entry name" value="Znf_RING_CS"/>
</dbReference>
<proteinExistence type="inferred from homology"/>
<feature type="domain" description="RING-type" evidence="22">
    <location>
        <begin position="40"/>
        <end position="78"/>
    </location>
</feature>
<name>A0A8H5AV12_9AGAR</name>
<dbReference type="Pfam" id="PF13923">
    <property type="entry name" value="zf-C3HC4_2"/>
    <property type="match status" value="1"/>
</dbReference>
<feature type="compositionally biased region" description="Low complexity" evidence="21">
    <location>
        <begin position="134"/>
        <end position="169"/>
    </location>
</feature>
<protein>
    <recommendedName>
        <fullName evidence="6">Postreplication repair E3 ubiquitin-protein ligase RAD18</fullName>
        <ecNumber evidence="5">2.3.2.27</ecNumber>
    </recommendedName>
    <alternativeName>
        <fullName evidence="17">Postreplication repair E3 ubiquitin-protein ligase rad18</fullName>
    </alternativeName>
    <alternativeName>
        <fullName evidence="16 18">RING-type E3 ubiquitin transferase RAD18</fullName>
    </alternativeName>
</protein>
<dbReference type="FunFam" id="3.30.40.10:FF:000172">
    <property type="entry name" value="E3 ubiquitin-protein ligase RAD18"/>
    <property type="match status" value="1"/>
</dbReference>
<keyword evidence="13" id="KW-0238">DNA-binding</keyword>
<evidence type="ECO:0000256" key="21">
    <source>
        <dbReference type="SAM" id="MobiDB-lite"/>
    </source>
</evidence>
<comment type="catalytic activity">
    <reaction evidence="1">
        <text>S-ubiquitinyl-[E2 ubiquitin-conjugating enzyme]-L-cysteine + [acceptor protein]-L-lysine = [E2 ubiquitin-conjugating enzyme]-L-cysteine + N(6)-ubiquitinyl-[acceptor protein]-L-lysine.</text>
        <dbReference type="EC" id="2.3.2.27"/>
    </reaction>
</comment>
<dbReference type="GO" id="GO:0006281">
    <property type="term" value="P:DNA repair"/>
    <property type="evidence" value="ECO:0007669"/>
    <property type="project" value="UniProtKB-KW"/>
</dbReference>
<dbReference type="InterPro" id="IPR006642">
    <property type="entry name" value="Rad18_UBZ4"/>
</dbReference>
<dbReference type="PANTHER" id="PTHR14134:SF2">
    <property type="entry name" value="E3 UBIQUITIN-PROTEIN LIGASE RAD18"/>
    <property type="match status" value="1"/>
</dbReference>
<evidence type="ECO:0000256" key="1">
    <source>
        <dbReference type="ARBA" id="ARBA00000900"/>
    </source>
</evidence>
<feature type="compositionally biased region" description="Basic and acidic residues" evidence="21">
    <location>
        <begin position="430"/>
        <end position="443"/>
    </location>
</feature>
<dbReference type="GO" id="GO:0097505">
    <property type="term" value="C:Rad6-Rad18 complex"/>
    <property type="evidence" value="ECO:0007669"/>
    <property type="project" value="TreeGrafter"/>
</dbReference>
<evidence type="ECO:0000256" key="19">
    <source>
        <dbReference type="PROSITE-ProRule" id="PRU00175"/>
    </source>
</evidence>
<evidence type="ECO:0000256" key="17">
    <source>
        <dbReference type="ARBA" id="ARBA00074353"/>
    </source>
</evidence>
<dbReference type="InterPro" id="IPR013083">
    <property type="entry name" value="Znf_RING/FYVE/PHD"/>
</dbReference>
<evidence type="ECO:0000313" key="26">
    <source>
        <dbReference type="Proteomes" id="UP000541558"/>
    </source>
</evidence>
<evidence type="ECO:0000256" key="16">
    <source>
        <dbReference type="ARBA" id="ARBA00031783"/>
    </source>
</evidence>
<dbReference type="SMART" id="SM00734">
    <property type="entry name" value="ZnF_Rad18"/>
    <property type="match status" value="1"/>
</dbReference>
<comment type="caution">
    <text evidence="25">The sequence shown here is derived from an EMBL/GenBank/DDBJ whole genome shotgun (WGS) entry which is preliminary data.</text>
</comment>
<evidence type="ECO:0000256" key="9">
    <source>
        <dbReference type="ARBA" id="ARBA00022763"/>
    </source>
</evidence>
<evidence type="ECO:0000256" key="14">
    <source>
        <dbReference type="ARBA" id="ARBA00023204"/>
    </source>
</evidence>
<keyword evidence="14 20" id="KW-0234">DNA repair</keyword>
<evidence type="ECO:0000256" key="4">
    <source>
        <dbReference type="ARBA" id="ARBA00009506"/>
    </source>
</evidence>
<dbReference type="PROSITE" id="PS51908">
    <property type="entry name" value="ZF_UBZ4"/>
    <property type="match status" value="1"/>
</dbReference>
<dbReference type="Gene3D" id="3.30.40.10">
    <property type="entry name" value="Zinc/RING finger domain, C3HC4 (zinc finger)"/>
    <property type="match status" value="1"/>
</dbReference>
<feature type="compositionally biased region" description="Basic and acidic residues" evidence="21">
    <location>
        <begin position="372"/>
        <end position="387"/>
    </location>
</feature>
<evidence type="ECO:0000256" key="6">
    <source>
        <dbReference type="ARBA" id="ARBA00015551"/>
    </source>
</evidence>
<dbReference type="GO" id="GO:0003697">
    <property type="term" value="F:single-stranded DNA binding"/>
    <property type="evidence" value="ECO:0007669"/>
    <property type="project" value="InterPro"/>
</dbReference>
<evidence type="ECO:0000256" key="2">
    <source>
        <dbReference type="ARBA" id="ARBA00004123"/>
    </source>
</evidence>
<feature type="region of interest" description="Disordered" evidence="21">
    <location>
        <begin position="231"/>
        <end position="296"/>
    </location>
</feature>
<dbReference type="GO" id="GO:0006513">
    <property type="term" value="P:protein monoubiquitination"/>
    <property type="evidence" value="ECO:0007669"/>
    <property type="project" value="InterPro"/>
</dbReference>
<evidence type="ECO:0000256" key="7">
    <source>
        <dbReference type="ARBA" id="ARBA00022679"/>
    </source>
</evidence>